<evidence type="ECO:0000256" key="10">
    <source>
        <dbReference type="ARBA" id="ARBA00022884"/>
    </source>
</evidence>
<comment type="similarity">
    <text evidence="3 14">Belongs to the class I-like SAM-binding methyltransferase superfamily. RsmB/NOP family.</text>
</comment>
<evidence type="ECO:0000256" key="12">
    <source>
        <dbReference type="ARBA" id="ARBA00031088"/>
    </source>
</evidence>
<evidence type="ECO:0000256" key="7">
    <source>
        <dbReference type="ARBA" id="ARBA00022603"/>
    </source>
</evidence>
<dbReference type="InterPro" id="IPR035926">
    <property type="entry name" value="NusB-like_sf"/>
</dbReference>
<evidence type="ECO:0000256" key="2">
    <source>
        <dbReference type="ARBA" id="ARBA00004496"/>
    </source>
</evidence>
<evidence type="ECO:0000256" key="14">
    <source>
        <dbReference type="PROSITE-ProRule" id="PRU01023"/>
    </source>
</evidence>
<dbReference type="InterPro" id="IPR006027">
    <property type="entry name" value="NusB_RsmB_TIM44"/>
</dbReference>
<dbReference type="InterPro" id="IPR001678">
    <property type="entry name" value="MeTrfase_RsmB-F_NOP2_dom"/>
</dbReference>
<comment type="subcellular location">
    <subcellularLocation>
        <location evidence="2">Cytoplasm</location>
    </subcellularLocation>
</comment>
<evidence type="ECO:0000256" key="1">
    <source>
        <dbReference type="ARBA" id="ARBA00002724"/>
    </source>
</evidence>
<feature type="binding site" evidence="14">
    <location>
        <position position="327"/>
    </location>
    <ligand>
        <name>S-adenosyl-L-methionine</name>
        <dbReference type="ChEBI" id="CHEBI:59789"/>
    </ligand>
</feature>
<keyword evidence="8 14" id="KW-0808">Transferase</keyword>
<dbReference type="Pfam" id="PF01029">
    <property type="entry name" value="NusB"/>
    <property type="match status" value="1"/>
</dbReference>
<dbReference type="InterPro" id="IPR018314">
    <property type="entry name" value="RsmB/NOL1/NOP2-like_CS"/>
</dbReference>
<accession>A0ABW3PPM9</accession>
<evidence type="ECO:0000256" key="6">
    <source>
        <dbReference type="ARBA" id="ARBA00022552"/>
    </source>
</evidence>
<feature type="binding site" evidence="14">
    <location>
        <position position="300"/>
    </location>
    <ligand>
        <name>S-adenosyl-L-methionine</name>
        <dbReference type="ChEBI" id="CHEBI:59789"/>
    </ligand>
</feature>
<sequence length="466" mass="51429">MHKGKGGAQSAASGKRKVSSREAALQILAAVEQEGAYSNLLLNQVLKQANLNPADAGLATELVYGTIARQKTLDYYLESYVAKGLAKLQPWVRSLLRLSLYQIIYLDRVPDHAAVSEAVNIAKRKGHQGISGMVNGVLRNILRNRDKLTIPQNLPAAERIALTHSHPEWLVKRWIEQYGEQEAEAMCMANNEAPPVSVRVNTTMISREKLMNEMQEEGLVVEPSLLSDDGIIVKSGGNMALTDWYKEGMLSVQDESSMLVAGAVDPKPGMTVLDCCAAPGGKTSHMGEKMEDRGHIIANDIHPHKVELIHRQAERLGLASIETVCHDALDLAASYKEASFDRILLDAPCSGFGVIRRKPDLRWTKSPEDVEAISALQYELLSRVSRLLKPGGTLVYSTCTTEHAENGGVVERFLKENDQFAPAGHLVMREELQRSATMDEYGVQILPHQFHSDGFYIARLTRLESS</sequence>
<evidence type="ECO:0000256" key="3">
    <source>
        <dbReference type="ARBA" id="ARBA00007494"/>
    </source>
</evidence>
<comment type="catalytic activity">
    <reaction evidence="13">
        <text>cytidine(967) in 16S rRNA + S-adenosyl-L-methionine = 5-methylcytidine(967) in 16S rRNA + S-adenosyl-L-homocysteine + H(+)</text>
        <dbReference type="Rhea" id="RHEA:42748"/>
        <dbReference type="Rhea" id="RHEA-COMP:10219"/>
        <dbReference type="Rhea" id="RHEA-COMP:10220"/>
        <dbReference type="ChEBI" id="CHEBI:15378"/>
        <dbReference type="ChEBI" id="CHEBI:57856"/>
        <dbReference type="ChEBI" id="CHEBI:59789"/>
        <dbReference type="ChEBI" id="CHEBI:74483"/>
        <dbReference type="ChEBI" id="CHEBI:82748"/>
        <dbReference type="EC" id="2.1.1.176"/>
    </reaction>
</comment>
<dbReference type="Pfam" id="PF22458">
    <property type="entry name" value="RsmF-B_ferredox"/>
    <property type="match status" value="1"/>
</dbReference>
<dbReference type="GO" id="GO:0032259">
    <property type="term" value="P:methylation"/>
    <property type="evidence" value="ECO:0007669"/>
    <property type="project" value="UniProtKB-KW"/>
</dbReference>
<dbReference type="Gene3D" id="1.10.940.10">
    <property type="entry name" value="NusB-like"/>
    <property type="match status" value="1"/>
</dbReference>
<dbReference type="InterPro" id="IPR054728">
    <property type="entry name" value="RsmB-like_ferredoxin"/>
</dbReference>
<evidence type="ECO:0000259" key="15">
    <source>
        <dbReference type="PROSITE" id="PS51686"/>
    </source>
</evidence>
<evidence type="ECO:0000313" key="17">
    <source>
        <dbReference type="Proteomes" id="UP001597169"/>
    </source>
</evidence>
<dbReference type="PANTHER" id="PTHR22807">
    <property type="entry name" value="NOP2 YEAST -RELATED NOL1/NOP2/FMU SUN DOMAIN-CONTAINING"/>
    <property type="match status" value="1"/>
</dbReference>
<keyword evidence="6" id="KW-0698">rRNA processing</keyword>
<dbReference type="InterPro" id="IPR004573">
    <property type="entry name" value="rRNA_ssu_MeTfrase_B"/>
</dbReference>
<dbReference type="PROSITE" id="PS51686">
    <property type="entry name" value="SAM_MT_RSMB_NOP"/>
    <property type="match status" value="1"/>
</dbReference>
<dbReference type="InterPro" id="IPR023267">
    <property type="entry name" value="RCMT"/>
</dbReference>
<dbReference type="SUPFAM" id="SSF48013">
    <property type="entry name" value="NusB-like"/>
    <property type="match status" value="1"/>
</dbReference>
<evidence type="ECO:0000313" key="16">
    <source>
        <dbReference type="EMBL" id="MFD1126881.1"/>
    </source>
</evidence>
<comment type="function">
    <text evidence="1">Specifically methylates the cytosine at position 967 (m5C967) of 16S rRNA.</text>
</comment>
<feature type="binding site" evidence="14">
    <location>
        <position position="346"/>
    </location>
    <ligand>
        <name>S-adenosyl-L-methionine</name>
        <dbReference type="ChEBI" id="CHEBI:59789"/>
    </ligand>
</feature>
<dbReference type="Gene3D" id="3.40.50.150">
    <property type="entry name" value="Vaccinia Virus protein VP39"/>
    <property type="match status" value="1"/>
</dbReference>
<keyword evidence="5" id="KW-0963">Cytoplasm</keyword>
<dbReference type="CDD" id="cd00620">
    <property type="entry name" value="Methyltransferase_Sun"/>
    <property type="match status" value="1"/>
</dbReference>
<keyword evidence="10 14" id="KW-0694">RNA-binding</keyword>
<keyword evidence="17" id="KW-1185">Reference proteome</keyword>
<dbReference type="CDD" id="cd02440">
    <property type="entry name" value="AdoMet_MTases"/>
    <property type="match status" value="1"/>
</dbReference>
<dbReference type="SUPFAM" id="SSF53335">
    <property type="entry name" value="S-adenosyl-L-methionine-dependent methyltransferases"/>
    <property type="match status" value="1"/>
</dbReference>
<proteinExistence type="inferred from homology"/>
<dbReference type="PANTHER" id="PTHR22807:SF53">
    <property type="entry name" value="RIBOSOMAL RNA SMALL SUBUNIT METHYLTRANSFERASE B-RELATED"/>
    <property type="match status" value="1"/>
</dbReference>
<evidence type="ECO:0000256" key="9">
    <source>
        <dbReference type="ARBA" id="ARBA00022691"/>
    </source>
</evidence>
<dbReference type="EMBL" id="JBHTKX010000001">
    <property type="protein sequence ID" value="MFD1126881.1"/>
    <property type="molecule type" value="Genomic_DNA"/>
</dbReference>
<keyword evidence="7 14" id="KW-0489">Methyltransferase</keyword>
<comment type="caution">
    <text evidence="16">The sequence shown here is derived from an EMBL/GenBank/DDBJ whole genome shotgun (WGS) entry which is preliminary data.</text>
</comment>
<dbReference type="PROSITE" id="PS01153">
    <property type="entry name" value="NOL1_NOP2_SUN"/>
    <property type="match status" value="1"/>
</dbReference>
<dbReference type="Gene3D" id="3.30.70.1170">
    <property type="entry name" value="Sun protein, domain 3"/>
    <property type="match status" value="1"/>
</dbReference>
<dbReference type="RefSeq" id="WP_091158361.1">
    <property type="nucleotide sequence ID" value="NZ_JBHTKX010000001.1"/>
</dbReference>
<dbReference type="EC" id="2.1.1.176" evidence="4"/>
<dbReference type="NCBIfam" id="NF011494">
    <property type="entry name" value="PRK14902.1"/>
    <property type="match status" value="1"/>
</dbReference>
<evidence type="ECO:0000256" key="11">
    <source>
        <dbReference type="ARBA" id="ARBA00030399"/>
    </source>
</evidence>
<evidence type="ECO:0000256" key="8">
    <source>
        <dbReference type="ARBA" id="ARBA00022679"/>
    </source>
</evidence>
<name>A0ABW3PPM9_9BACL</name>
<keyword evidence="9 14" id="KW-0949">S-adenosyl-L-methionine</keyword>
<dbReference type="GO" id="GO:0008168">
    <property type="term" value="F:methyltransferase activity"/>
    <property type="evidence" value="ECO:0007669"/>
    <property type="project" value="UniProtKB-KW"/>
</dbReference>
<reference evidence="17" key="1">
    <citation type="journal article" date="2019" name="Int. J. Syst. Evol. Microbiol.">
        <title>The Global Catalogue of Microorganisms (GCM) 10K type strain sequencing project: providing services to taxonomists for standard genome sequencing and annotation.</title>
        <authorList>
            <consortium name="The Broad Institute Genomics Platform"/>
            <consortium name="The Broad Institute Genome Sequencing Center for Infectious Disease"/>
            <person name="Wu L."/>
            <person name="Ma J."/>
        </authorList>
    </citation>
    <scope>NUCLEOTIDE SEQUENCE [LARGE SCALE GENOMIC DNA]</scope>
    <source>
        <strain evidence="17">CCUG 53519</strain>
    </source>
</reference>
<evidence type="ECO:0000256" key="5">
    <source>
        <dbReference type="ARBA" id="ARBA00022490"/>
    </source>
</evidence>
<dbReference type="PRINTS" id="PR02008">
    <property type="entry name" value="RCMTFAMILY"/>
</dbReference>
<feature type="active site" description="Nucleophile" evidence="14">
    <location>
        <position position="399"/>
    </location>
</feature>
<dbReference type="NCBIfam" id="TIGR00563">
    <property type="entry name" value="rsmB"/>
    <property type="match status" value="1"/>
</dbReference>
<dbReference type="InterPro" id="IPR048019">
    <property type="entry name" value="RsmB-like_N"/>
</dbReference>
<dbReference type="Pfam" id="PF01189">
    <property type="entry name" value="Methyltr_RsmB-F"/>
    <property type="match status" value="1"/>
</dbReference>
<dbReference type="InterPro" id="IPR029063">
    <property type="entry name" value="SAM-dependent_MTases_sf"/>
</dbReference>
<protein>
    <recommendedName>
        <fullName evidence="4">16S rRNA (cytosine(967)-C(5))-methyltransferase</fullName>
        <ecNumber evidence="4">2.1.1.176</ecNumber>
    </recommendedName>
    <alternativeName>
        <fullName evidence="11">16S rRNA m5C967 methyltransferase</fullName>
    </alternativeName>
    <alternativeName>
        <fullName evidence="12">rRNA (cytosine-C(5)-)-methyltransferase RsmB</fullName>
    </alternativeName>
</protein>
<gene>
    <name evidence="16" type="primary">rsmB</name>
    <name evidence="16" type="ORF">ACFQ3J_01710</name>
</gene>
<feature type="domain" description="SAM-dependent MTase RsmB/NOP-type" evidence="15">
    <location>
        <begin position="186"/>
        <end position="463"/>
    </location>
</feature>
<dbReference type="Proteomes" id="UP001597169">
    <property type="component" value="Unassembled WGS sequence"/>
</dbReference>
<feature type="binding site" evidence="14">
    <location>
        <begin position="276"/>
        <end position="282"/>
    </location>
    <ligand>
        <name>S-adenosyl-L-methionine</name>
        <dbReference type="ChEBI" id="CHEBI:59789"/>
    </ligand>
</feature>
<dbReference type="InterPro" id="IPR049560">
    <property type="entry name" value="MeTrfase_RsmB-F_NOP2_cat"/>
</dbReference>
<evidence type="ECO:0000256" key="13">
    <source>
        <dbReference type="ARBA" id="ARBA00047283"/>
    </source>
</evidence>
<evidence type="ECO:0000256" key="4">
    <source>
        <dbReference type="ARBA" id="ARBA00012140"/>
    </source>
</evidence>
<organism evidence="16 17">
    <name type="scientific">Paenibacillus provencensis</name>
    <dbReference type="NCBI Taxonomy" id="441151"/>
    <lineage>
        <taxon>Bacteria</taxon>
        <taxon>Bacillati</taxon>
        <taxon>Bacillota</taxon>
        <taxon>Bacilli</taxon>
        <taxon>Bacillales</taxon>
        <taxon>Paenibacillaceae</taxon>
        <taxon>Paenibacillus</taxon>
    </lineage>
</organism>